<evidence type="ECO:0000256" key="1">
    <source>
        <dbReference type="ARBA" id="ARBA00004442"/>
    </source>
</evidence>
<dbReference type="InterPro" id="IPR010130">
    <property type="entry name" value="T1SS_OMP_TolC"/>
</dbReference>
<dbReference type="PANTHER" id="PTHR30026">
    <property type="entry name" value="OUTER MEMBRANE PROTEIN TOLC"/>
    <property type="match status" value="1"/>
</dbReference>
<protein>
    <submittedName>
        <fullName evidence="8">Transporter</fullName>
    </submittedName>
</protein>
<keyword evidence="9" id="KW-1185">Reference proteome</keyword>
<dbReference type="OrthoDB" id="9789368at2"/>
<dbReference type="NCBIfam" id="TIGR01844">
    <property type="entry name" value="type_I_sec_TolC"/>
    <property type="match status" value="1"/>
</dbReference>
<evidence type="ECO:0000313" key="9">
    <source>
        <dbReference type="Proteomes" id="UP000221168"/>
    </source>
</evidence>
<keyword evidence="5" id="KW-0812">Transmembrane</keyword>
<sequence>MPVSSAFAESIIGALQKAYSNNSQLNSDRAGVRIQDEGVAIAKSGYRPVVNAVGSIDYSSTGLSTGGSTGTRLSTGTFGITISQTLFDGFQTRNSVNAADARVLAARENLRNSGQNVFFDAASAYMDVIRDRQIAVLRQRNLEFLQEQVRAARSRFDVGEGTRTDVAQAEARRSGALAQLSAAKAAASASEATYRQIIGEDPGKLSPAQPLDRLLPASLDSVLVRAETNHPAIQANKYLADAAAYVVKANEGAFLPQVSADASYGNNYRHSITGGTHSYQTYDSGSIGLTVRVPIYQGGRASASVRQSKEQLGQAQINIDVVRDLIRRNATAAWHQYMAAKTAMVANRDLVNAARLALNGVIEERNVGQRTTLDVLNAQNDVITAQLTLLQAERDLVVASYAILSSTGDLSVRKLNLRVAEYKPEEHYEAVKDKWYGLRTPDGR</sequence>
<dbReference type="InterPro" id="IPR003423">
    <property type="entry name" value="OMP_efflux"/>
</dbReference>
<name>A0A2G1QR83_9HYPH</name>
<dbReference type="GO" id="GO:1990281">
    <property type="term" value="C:efflux pump complex"/>
    <property type="evidence" value="ECO:0007669"/>
    <property type="project" value="TreeGrafter"/>
</dbReference>
<dbReference type="InterPro" id="IPR051906">
    <property type="entry name" value="TolC-like"/>
</dbReference>
<reference evidence="8 9" key="1">
    <citation type="submission" date="2017-10" db="EMBL/GenBank/DDBJ databases">
        <title>Sedimentibacterium mangrovi gen. nov., sp. nov., a novel member of family Phyllobacteriacea isolated from mangrove sediment.</title>
        <authorList>
            <person name="Liao H."/>
            <person name="Tian Y."/>
        </authorList>
    </citation>
    <scope>NUCLEOTIDE SEQUENCE [LARGE SCALE GENOMIC DNA]</scope>
    <source>
        <strain evidence="8 9">X9-2-2</strain>
    </source>
</reference>
<dbReference type="Gene3D" id="1.20.1600.10">
    <property type="entry name" value="Outer membrane efflux proteins (OEP)"/>
    <property type="match status" value="1"/>
</dbReference>
<organism evidence="8 9">
    <name type="scientific">Zhengella mangrovi</name>
    <dbReference type="NCBI Taxonomy" id="1982044"/>
    <lineage>
        <taxon>Bacteria</taxon>
        <taxon>Pseudomonadati</taxon>
        <taxon>Pseudomonadota</taxon>
        <taxon>Alphaproteobacteria</taxon>
        <taxon>Hyphomicrobiales</taxon>
        <taxon>Notoacmeibacteraceae</taxon>
        <taxon>Zhengella</taxon>
    </lineage>
</organism>
<dbReference type="Proteomes" id="UP000221168">
    <property type="component" value="Unassembled WGS sequence"/>
</dbReference>
<evidence type="ECO:0000256" key="3">
    <source>
        <dbReference type="ARBA" id="ARBA00022448"/>
    </source>
</evidence>
<evidence type="ECO:0000256" key="6">
    <source>
        <dbReference type="ARBA" id="ARBA00023136"/>
    </source>
</evidence>
<dbReference type="GO" id="GO:0015288">
    <property type="term" value="F:porin activity"/>
    <property type="evidence" value="ECO:0007669"/>
    <property type="project" value="TreeGrafter"/>
</dbReference>
<dbReference type="AlphaFoldDB" id="A0A2G1QR83"/>
<dbReference type="GO" id="GO:0015562">
    <property type="term" value="F:efflux transmembrane transporter activity"/>
    <property type="evidence" value="ECO:0007669"/>
    <property type="project" value="InterPro"/>
</dbReference>
<dbReference type="EMBL" id="PDVP01000002">
    <property type="protein sequence ID" value="PHP67991.1"/>
    <property type="molecule type" value="Genomic_DNA"/>
</dbReference>
<evidence type="ECO:0000256" key="4">
    <source>
        <dbReference type="ARBA" id="ARBA00022452"/>
    </source>
</evidence>
<evidence type="ECO:0000256" key="5">
    <source>
        <dbReference type="ARBA" id="ARBA00022692"/>
    </source>
</evidence>
<dbReference type="PANTHER" id="PTHR30026:SF22">
    <property type="entry name" value="OUTER MEMBRANE EFFLUX PROTEIN"/>
    <property type="match status" value="1"/>
</dbReference>
<comment type="similarity">
    <text evidence="2">Belongs to the outer membrane factor (OMF) (TC 1.B.17) family.</text>
</comment>
<dbReference type="SUPFAM" id="SSF56954">
    <property type="entry name" value="Outer membrane efflux proteins (OEP)"/>
    <property type="match status" value="1"/>
</dbReference>
<gene>
    <name evidence="8" type="ORF">CSC94_04795</name>
</gene>
<keyword evidence="7" id="KW-0998">Cell outer membrane</keyword>
<comment type="caution">
    <text evidence="8">The sequence shown here is derived from an EMBL/GenBank/DDBJ whole genome shotgun (WGS) entry which is preliminary data.</text>
</comment>
<evidence type="ECO:0000256" key="2">
    <source>
        <dbReference type="ARBA" id="ARBA00007613"/>
    </source>
</evidence>
<dbReference type="GO" id="GO:0009279">
    <property type="term" value="C:cell outer membrane"/>
    <property type="evidence" value="ECO:0007669"/>
    <property type="project" value="UniProtKB-SubCell"/>
</dbReference>
<dbReference type="RefSeq" id="WP_099304345.1">
    <property type="nucleotide sequence ID" value="NZ_PDVP01000002.1"/>
</dbReference>
<dbReference type="Pfam" id="PF02321">
    <property type="entry name" value="OEP"/>
    <property type="match status" value="2"/>
</dbReference>
<evidence type="ECO:0000256" key="7">
    <source>
        <dbReference type="ARBA" id="ARBA00023237"/>
    </source>
</evidence>
<accession>A0A2G1QR83</accession>
<proteinExistence type="inferred from homology"/>
<comment type="subcellular location">
    <subcellularLocation>
        <location evidence="1">Cell outer membrane</location>
    </subcellularLocation>
</comment>
<keyword evidence="6" id="KW-0472">Membrane</keyword>
<evidence type="ECO:0000313" key="8">
    <source>
        <dbReference type="EMBL" id="PHP67991.1"/>
    </source>
</evidence>
<keyword evidence="3" id="KW-0813">Transport</keyword>
<keyword evidence="4" id="KW-1134">Transmembrane beta strand</keyword>